<dbReference type="SUPFAM" id="SSF56112">
    <property type="entry name" value="Protein kinase-like (PK-like)"/>
    <property type="match status" value="1"/>
</dbReference>
<dbReference type="KEGG" id="tsph:KIH39_09145"/>
<keyword evidence="7" id="KW-0723">Serine/threonine-protein kinase</keyword>
<protein>
    <submittedName>
        <fullName evidence="7">Serine/threonine protein kinase</fullName>
    </submittedName>
</protein>
<name>A0A8E6BBE1_9BACT</name>
<evidence type="ECO:0000313" key="8">
    <source>
        <dbReference type="Proteomes" id="UP000676194"/>
    </source>
</evidence>
<dbReference type="GO" id="GO:0004674">
    <property type="term" value="F:protein serine/threonine kinase activity"/>
    <property type="evidence" value="ECO:0007669"/>
    <property type="project" value="UniProtKB-KW"/>
</dbReference>
<dbReference type="Gene3D" id="1.10.510.10">
    <property type="entry name" value="Transferase(Phosphotransferase) domain 1"/>
    <property type="match status" value="1"/>
</dbReference>
<evidence type="ECO:0000313" key="7">
    <source>
        <dbReference type="EMBL" id="QVL34053.1"/>
    </source>
</evidence>
<accession>A0A8E6BBE1</accession>
<keyword evidence="3 7" id="KW-0418">Kinase</keyword>
<keyword evidence="2 5" id="KW-0547">Nucleotide-binding</keyword>
<dbReference type="Proteomes" id="UP000676194">
    <property type="component" value="Chromosome"/>
</dbReference>
<evidence type="ECO:0000256" key="4">
    <source>
        <dbReference type="ARBA" id="ARBA00022840"/>
    </source>
</evidence>
<feature type="domain" description="Protein kinase" evidence="6">
    <location>
        <begin position="82"/>
        <end position="348"/>
    </location>
</feature>
<keyword evidence="1" id="KW-0808">Transferase</keyword>
<dbReference type="EMBL" id="CP074694">
    <property type="protein sequence ID" value="QVL34053.1"/>
    <property type="molecule type" value="Genomic_DNA"/>
</dbReference>
<proteinExistence type="predicted"/>
<dbReference type="PANTHER" id="PTHR43289:SF6">
    <property type="entry name" value="SERINE_THREONINE-PROTEIN KINASE NEKL-3"/>
    <property type="match status" value="1"/>
</dbReference>
<evidence type="ECO:0000259" key="6">
    <source>
        <dbReference type="PROSITE" id="PS50011"/>
    </source>
</evidence>
<organism evidence="7 8">
    <name type="scientific">Telmatocola sphagniphila</name>
    <dbReference type="NCBI Taxonomy" id="1123043"/>
    <lineage>
        <taxon>Bacteria</taxon>
        <taxon>Pseudomonadati</taxon>
        <taxon>Planctomycetota</taxon>
        <taxon>Planctomycetia</taxon>
        <taxon>Gemmatales</taxon>
        <taxon>Gemmataceae</taxon>
    </lineage>
</organism>
<reference evidence="7" key="1">
    <citation type="submission" date="2021-05" db="EMBL/GenBank/DDBJ databases">
        <title>Complete genome sequence of the cellulolytic planctomycete Telmatocola sphagniphila SP2T and characterization of the first cellulase from planctomycetes.</title>
        <authorList>
            <person name="Rakitin A.L."/>
            <person name="Beletsky A.V."/>
            <person name="Naumoff D.G."/>
            <person name="Kulichevskaya I.S."/>
            <person name="Mardanov A.V."/>
            <person name="Ravin N.V."/>
            <person name="Dedysh S.N."/>
        </authorList>
    </citation>
    <scope>NUCLEOTIDE SEQUENCE</scope>
    <source>
        <strain evidence="7">SP2T</strain>
    </source>
</reference>
<dbReference type="InterPro" id="IPR000719">
    <property type="entry name" value="Prot_kinase_dom"/>
</dbReference>
<evidence type="ECO:0000256" key="5">
    <source>
        <dbReference type="PROSITE-ProRule" id="PRU10141"/>
    </source>
</evidence>
<dbReference type="PANTHER" id="PTHR43289">
    <property type="entry name" value="MITOGEN-ACTIVATED PROTEIN KINASE KINASE KINASE 20-RELATED"/>
    <property type="match status" value="1"/>
</dbReference>
<evidence type="ECO:0000256" key="1">
    <source>
        <dbReference type="ARBA" id="ARBA00022679"/>
    </source>
</evidence>
<dbReference type="RefSeq" id="WP_213499027.1">
    <property type="nucleotide sequence ID" value="NZ_CP074694.1"/>
</dbReference>
<dbReference type="GO" id="GO:0005524">
    <property type="term" value="F:ATP binding"/>
    <property type="evidence" value="ECO:0007669"/>
    <property type="project" value="UniProtKB-UniRule"/>
</dbReference>
<evidence type="ECO:0000256" key="2">
    <source>
        <dbReference type="ARBA" id="ARBA00022741"/>
    </source>
</evidence>
<dbReference type="InterPro" id="IPR017441">
    <property type="entry name" value="Protein_kinase_ATP_BS"/>
</dbReference>
<evidence type="ECO:0000256" key="3">
    <source>
        <dbReference type="ARBA" id="ARBA00022777"/>
    </source>
</evidence>
<dbReference type="AlphaFoldDB" id="A0A8E6BBE1"/>
<gene>
    <name evidence="7" type="ORF">KIH39_09145</name>
</gene>
<dbReference type="PROSITE" id="PS50011">
    <property type="entry name" value="PROTEIN_KINASE_DOM"/>
    <property type="match status" value="1"/>
</dbReference>
<dbReference type="CDD" id="cd14014">
    <property type="entry name" value="STKc_PknB_like"/>
    <property type="match status" value="1"/>
</dbReference>
<dbReference type="Pfam" id="PF00069">
    <property type="entry name" value="Pkinase"/>
    <property type="match status" value="1"/>
</dbReference>
<sequence>MDKNKFTEETVTEPNIQLGPSASVLKQIELARSTNSDYTTNSSLDRYSSEREFLLREEQADESLIQFGPPQKEGEIGRLGKYRLLQLLGRGGMGAVYLAIDSKLKRKVALKVILPKAAANPISRKRFLREAQAAAQISNDHVVKIFEAEEIEGVPFMAMEYLEGESLEQFLESKKHISIPKVIRVIREAAEGLASAHKLGLIHRDVKPSNIWLESPKGRVKLLDFGLVRKGNDNTKITNSGIVLGTPAFMSPEQAKGYNDIDQRSDLFSLGSILYRLLTGELPFQGNSSVLVLMSLVGSDPKPVCDLNPDVPKSLADLTHQLLEKDPKNRPFDAQVVIDSLNEIQELMEFGAISGLNIGGRFSNDAATASNAGYIESSFGGDSRPQTSEVFDANSVGSFSEIVR</sequence>
<keyword evidence="4 5" id="KW-0067">ATP-binding</keyword>
<dbReference type="SMART" id="SM00220">
    <property type="entry name" value="S_TKc"/>
    <property type="match status" value="1"/>
</dbReference>
<keyword evidence="8" id="KW-1185">Reference proteome</keyword>
<dbReference type="PROSITE" id="PS00107">
    <property type="entry name" value="PROTEIN_KINASE_ATP"/>
    <property type="match status" value="1"/>
</dbReference>
<dbReference type="InterPro" id="IPR011009">
    <property type="entry name" value="Kinase-like_dom_sf"/>
</dbReference>
<feature type="binding site" evidence="5">
    <location>
        <position position="111"/>
    </location>
    <ligand>
        <name>ATP</name>
        <dbReference type="ChEBI" id="CHEBI:30616"/>
    </ligand>
</feature>
<dbReference type="Gene3D" id="3.30.200.20">
    <property type="entry name" value="Phosphorylase Kinase, domain 1"/>
    <property type="match status" value="1"/>
</dbReference>